<evidence type="ECO:0000313" key="2">
    <source>
        <dbReference type="EMBL" id="SJM95079.1"/>
    </source>
</evidence>
<dbReference type="EMBL" id="FUKI01000141">
    <property type="protein sequence ID" value="SJM95079.1"/>
    <property type="molecule type" value="Genomic_DNA"/>
</dbReference>
<name>A0A1R4HFS7_9GAMM</name>
<sequence>MLTSHDSFEENKFQLFSDFKYSSWWLNIHLTLPKWLLNTVHVMLIMALIVYGGSSEAAELAPEQDKHAQADQSGNKPVHKEVGAARLGMTLNFKAKKPPMVKRSTKRM</sequence>
<organism evidence="2 3">
    <name type="scientific">Crenothrix polyspora</name>
    <dbReference type="NCBI Taxonomy" id="360316"/>
    <lineage>
        <taxon>Bacteria</taxon>
        <taxon>Pseudomonadati</taxon>
        <taxon>Pseudomonadota</taxon>
        <taxon>Gammaproteobacteria</taxon>
        <taxon>Methylococcales</taxon>
        <taxon>Crenotrichaceae</taxon>
        <taxon>Crenothrix</taxon>
    </lineage>
</organism>
<proteinExistence type="predicted"/>
<dbReference type="RefSeq" id="WP_087144625.1">
    <property type="nucleotide sequence ID" value="NZ_FUKI01000141.1"/>
</dbReference>
<dbReference type="AlphaFoldDB" id="A0A1R4HFS7"/>
<keyword evidence="3" id="KW-1185">Reference proteome</keyword>
<accession>A0A1R4HFS7</accession>
<protein>
    <submittedName>
        <fullName evidence="2">Uncharacterized protein</fullName>
    </submittedName>
</protein>
<reference evidence="3" key="1">
    <citation type="submission" date="2017-02" db="EMBL/GenBank/DDBJ databases">
        <authorList>
            <person name="Daims H."/>
        </authorList>
    </citation>
    <scope>NUCLEOTIDE SEQUENCE [LARGE SCALE GENOMIC DNA]</scope>
</reference>
<evidence type="ECO:0000256" key="1">
    <source>
        <dbReference type="SAM" id="MobiDB-lite"/>
    </source>
</evidence>
<dbReference type="Proteomes" id="UP000195667">
    <property type="component" value="Unassembled WGS sequence"/>
</dbReference>
<evidence type="ECO:0000313" key="3">
    <source>
        <dbReference type="Proteomes" id="UP000195667"/>
    </source>
</evidence>
<gene>
    <name evidence="2" type="ORF">CRENPOLYSF1_630018</name>
</gene>
<feature type="region of interest" description="Disordered" evidence="1">
    <location>
        <begin position="60"/>
        <end position="81"/>
    </location>
</feature>